<proteinExistence type="predicted"/>
<accession>A0A2K1P4H0</accession>
<feature type="transmembrane region" description="Helical" evidence="6">
    <location>
        <begin position="143"/>
        <end position="165"/>
    </location>
</feature>
<dbReference type="OrthoDB" id="9787026at2"/>
<reference evidence="8 9" key="1">
    <citation type="submission" date="2013-12" db="EMBL/GenBank/DDBJ databases">
        <title>Comparative genomics of Petrotoga isolates.</title>
        <authorList>
            <person name="Nesbo C.L."/>
            <person name="Charchuk R."/>
            <person name="Chow K."/>
        </authorList>
    </citation>
    <scope>NUCLEOTIDE SEQUENCE [LARGE SCALE GENOMIC DNA]</scope>
    <source>
        <strain evidence="8 9">DSM 13574</strain>
    </source>
</reference>
<dbReference type="PROSITE" id="PS50850">
    <property type="entry name" value="MFS"/>
    <property type="match status" value="1"/>
</dbReference>
<name>A0A2K1P4H0_9BACT</name>
<evidence type="ECO:0000256" key="3">
    <source>
        <dbReference type="ARBA" id="ARBA00022692"/>
    </source>
</evidence>
<feature type="transmembrane region" description="Helical" evidence="6">
    <location>
        <begin position="171"/>
        <end position="191"/>
    </location>
</feature>
<protein>
    <submittedName>
        <fullName evidence="8">MFS transporter</fullName>
    </submittedName>
</protein>
<feature type="transmembrane region" description="Helical" evidence="6">
    <location>
        <begin position="18"/>
        <end position="41"/>
    </location>
</feature>
<keyword evidence="5 6" id="KW-0472">Membrane</keyword>
<gene>
    <name evidence="8" type="ORF">X929_02655</name>
</gene>
<evidence type="ECO:0000256" key="1">
    <source>
        <dbReference type="ARBA" id="ARBA00004141"/>
    </source>
</evidence>
<dbReference type="AlphaFoldDB" id="A0A2K1P4H0"/>
<dbReference type="SUPFAM" id="SSF103473">
    <property type="entry name" value="MFS general substrate transporter"/>
    <property type="match status" value="1"/>
</dbReference>
<dbReference type="InterPro" id="IPR005828">
    <property type="entry name" value="MFS_sugar_transport-like"/>
</dbReference>
<dbReference type="RefSeq" id="WP_103066487.1">
    <property type="nucleotide sequence ID" value="NZ_AZRL01000004.1"/>
</dbReference>
<dbReference type="GO" id="GO:0022857">
    <property type="term" value="F:transmembrane transporter activity"/>
    <property type="evidence" value="ECO:0007669"/>
    <property type="project" value="InterPro"/>
</dbReference>
<dbReference type="GO" id="GO:0016020">
    <property type="term" value="C:membrane"/>
    <property type="evidence" value="ECO:0007669"/>
    <property type="project" value="UniProtKB-SubCell"/>
</dbReference>
<feature type="transmembrane region" description="Helical" evidence="6">
    <location>
        <begin position="53"/>
        <end position="74"/>
    </location>
</feature>
<dbReference type="InterPro" id="IPR020846">
    <property type="entry name" value="MFS_dom"/>
</dbReference>
<feature type="domain" description="Major facilitator superfamily (MFS) profile" evidence="7">
    <location>
        <begin position="19"/>
        <end position="418"/>
    </location>
</feature>
<keyword evidence="4 6" id="KW-1133">Transmembrane helix</keyword>
<evidence type="ECO:0000256" key="6">
    <source>
        <dbReference type="SAM" id="Phobius"/>
    </source>
</evidence>
<evidence type="ECO:0000256" key="4">
    <source>
        <dbReference type="ARBA" id="ARBA00022989"/>
    </source>
</evidence>
<dbReference type="Proteomes" id="UP000236434">
    <property type="component" value="Unassembled WGS sequence"/>
</dbReference>
<feature type="transmembrane region" description="Helical" evidence="6">
    <location>
        <begin position="330"/>
        <end position="351"/>
    </location>
</feature>
<dbReference type="PROSITE" id="PS00216">
    <property type="entry name" value="SUGAR_TRANSPORT_1"/>
    <property type="match status" value="1"/>
</dbReference>
<evidence type="ECO:0000313" key="8">
    <source>
        <dbReference type="EMBL" id="PNR97656.1"/>
    </source>
</evidence>
<dbReference type="InterPro" id="IPR005829">
    <property type="entry name" value="Sugar_transporter_CS"/>
</dbReference>
<feature type="transmembrane region" description="Helical" evidence="6">
    <location>
        <begin position="394"/>
        <end position="414"/>
    </location>
</feature>
<dbReference type="PANTHER" id="PTHR23511:SF34">
    <property type="entry name" value="SYNAPTIC VESICLE GLYCOPROTEIN 2"/>
    <property type="match status" value="1"/>
</dbReference>
<dbReference type="Pfam" id="PF00083">
    <property type="entry name" value="Sugar_tr"/>
    <property type="match status" value="1"/>
</dbReference>
<keyword evidence="3 6" id="KW-0812">Transmembrane</keyword>
<dbReference type="EMBL" id="AZRL01000004">
    <property type="protein sequence ID" value="PNR97656.1"/>
    <property type="molecule type" value="Genomic_DNA"/>
</dbReference>
<organism evidence="8 9">
    <name type="scientific">Petrotoga olearia DSM 13574</name>
    <dbReference type="NCBI Taxonomy" id="1122955"/>
    <lineage>
        <taxon>Bacteria</taxon>
        <taxon>Thermotogati</taxon>
        <taxon>Thermotogota</taxon>
        <taxon>Thermotogae</taxon>
        <taxon>Petrotogales</taxon>
        <taxon>Petrotogaceae</taxon>
        <taxon>Petrotoga</taxon>
    </lineage>
</organism>
<dbReference type="PROSITE" id="PS00217">
    <property type="entry name" value="SUGAR_TRANSPORT_2"/>
    <property type="match status" value="1"/>
</dbReference>
<comment type="caution">
    <text evidence="8">The sequence shown here is derived from an EMBL/GenBank/DDBJ whole genome shotgun (WGS) entry which is preliminary data.</text>
</comment>
<dbReference type="Gene3D" id="1.20.1250.20">
    <property type="entry name" value="MFS general substrate transporter like domains"/>
    <property type="match status" value="1"/>
</dbReference>
<feature type="transmembrane region" description="Helical" evidence="6">
    <location>
        <begin position="86"/>
        <end position="104"/>
    </location>
</feature>
<evidence type="ECO:0000256" key="5">
    <source>
        <dbReference type="ARBA" id="ARBA00023136"/>
    </source>
</evidence>
<feature type="transmembrane region" description="Helical" evidence="6">
    <location>
        <begin position="110"/>
        <end position="131"/>
    </location>
</feature>
<feature type="transmembrane region" description="Helical" evidence="6">
    <location>
        <begin position="278"/>
        <end position="298"/>
    </location>
</feature>
<dbReference type="PANTHER" id="PTHR23511">
    <property type="entry name" value="SYNAPTIC VESICLE GLYCOPROTEIN 2"/>
    <property type="match status" value="1"/>
</dbReference>
<evidence type="ECO:0000256" key="2">
    <source>
        <dbReference type="ARBA" id="ARBA00022448"/>
    </source>
</evidence>
<feature type="transmembrane region" description="Helical" evidence="6">
    <location>
        <begin position="244"/>
        <end position="266"/>
    </location>
</feature>
<keyword evidence="2" id="KW-0813">Transport</keyword>
<dbReference type="InterPro" id="IPR036259">
    <property type="entry name" value="MFS_trans_sf"/>
</dbReference>
<comment type="subcellular location">
    <subcellularLocation>
        <location evidence="1">Membrane</location>
        <topology evidence="1">Multi-pass membrane protein</topology>
    </subcellularLocation>
</comment>
<evidence type="ECO:0000259" key="7">
    <source>
        <dbReference type="PROSITE" id="PS50850"/>
    </source>
</evidence>
<dbReference type="CDD" id="cd17316">
    <property type="entry name" value="MFS_SV2_like"/>
    <property type="match status" value="1"/>
</dbReference>
<sequence>MTFDSLIEKVVSQSQRNYLLLITSLGWAVVAAYVMITSFTLPLLIQEWNLSNIFASTIASSTFVGMFIGTLSAGIISDYFGRKKSAMFLLFMGSFFSILSGFIGSPTLFIIFRILSGIGFGGSMPVLNAYLTEFLNVSIRGKYLVYLESSWAIGSIFIAIIHMFIARNFTWRLDYIFLGAGFIPFLLLFTVPESPKYLLIREKKEEFEKLFNYNIQEKITLPKKEKVTINALFKKGYLVRSLNILLLWFTMSFGYYGIFVWVKGILAQKGVDVVLTDWYTFYMFLAQLPGYLLAAYLIEKIGRRKSVLLFALGTAISFVIFANVSSNILVLIFSLVVSIFFMGEWGLTYAYTPELYPTPMRGTANGVSGALTRFSGFIAPFYTSYFLERGNINIGLIGIAILFMLTGILNFIFLPETMKKEVD</sequence>
<evidence type="ECO:0000313" key="9">
    <source>
        <dbReference type="Proteomes" id="UP000236434"/>
    </source>
</evidence>